<keyword evidence="4" id="KW-0503">Monooxygenase</keyword>
<dbReference type="GO" id="GO:0046306">
    <property type="term" value="P:alkanesulfonate catabolic process"/>
    <property type="evidence" value="ECO:0007669"/>
    <property type="project" value="TreeGrafter"/>
</dbReference>
<dbReference type="InterPro" id="IPR050172">
    <property type="entry name" value="SsuD_RutA_monooxygenase"/>
</dbReference>
<name>A0A6J4SMG9_9ACTN</name>
<dbReference type="PANTHER" id="PTHR42847:SF8">
    <property type="entry name" value="CONSERVED PROTEIN"/>
    <property type="match status" value="1"/>
</dbReference>
<keyword evidence="3" id="KW-0560">Oxidoreductase</keyword>
<reference evidence="6" key="1">
    <citation type="submission" date="2020-02" db="EMBL/GenBank/DDBJ databases">
        <authorList>
            <person name="Meier V. D."/>
        </authorList>
    </citation>
    <scope>NUCLEOTIDE SEQUENCE</scope>
    <source>
        <strain evidence="6">AVDCRST_MAG30</strain>
    </source>
</reference>
<dbReference type="CDD" id="cd01097">
    <property type="entry name" value="Tetrahydromethanopterin_reductase"/>
    <property type="match status" value="1"/>
</dbReference>
<dbReference type="PANTHER" id="PTHR42847">
    <property type="entry name" value="ALKANESULFONATE MONOOXYGENASE"/>
    <property type="match status" value="1"/>
</dbReference>
<accession>A0A6J4SMG9</accession>
<dbReference type="AlphaFoldDB" id="A0A6J4SMG9"/>
<evidence type="ECO:0000259" key="5">
    <source>
        <dbReference type="Pfam" id="PF00296"/>
    </source>
</evidence>
<keyword evidence="1" id="KW-0285">Flavoprotein</keyword>
<evidence type="ECO:0000256" key="3">
    <source>
        <dbReference type="ARBA" id="ARBA00023002"/>
    </source>
</evidence>
<evidence type="ECO:0000256" key="4">
    <source>
        <dbReference type="ARBA" id="ARBA00023033"/>
    </source>
</evidence>
<dbReference type="GO" id="GO:0008726">
    <property type="term" value="F:alkanesulfonate monooxygenase activity"/>
    <property type="evidence" value="ECO:0007669"/>
    <property type="project" value="TreeGrafter"/>
</dbReference>
<protein>
    <submittedName>
        <fullName evidence="6">Oxidoreductase</fullName>
    </submittedName>
</protein>
<dbReference type="Pfam" id="PF00296">
    <property type="entry name" value="Bac_luciferase"/>
    <property type="match status" value="1"/>
</dbReference>
<evidence type="ECO:0000256" key="1">
    <source>
        <dbReference type="ARBA" id="ARBA00022630"/>
    </source>
</evidence>
<sequence>MTLRVGVQIQPQHADFDAMRRAWTEADELGVDTIFTWDHFYPLYGDADGKHYEALVTLGAMASVTERAQIGALVICNSYRNPEYLADAHRTLDHASGGRAILGIGAGWFQRDYDEYGYEFGDAPDRLRALRGALPRIRDRIGKLNPPPIGRLPILIGGGGEKVTLRLVAEHADMWHGFGDADTYRHKAEVLAGHCEKVGRDPGEIERTWGVNAGKLDAADGLVEAGVTHLIMGIGGDGKGYDLGPVRELVQYRDAAAASA</sequence>
<dbReference type="SUPFAM" id="SSF51679">
    <property type="entry name" value="Bacterial luciferase-like"/>
    <property type="match status" value="1"/>
</dbReference>
<gene>
    <name evidence="6" type="ORF">AVDCRST_MAG30-1878</name>
</gene>
<evidence type="ECO:0000256" key="2">
    <source>
        <dbReference type="ARBA" id="ARBA00022643"/>
    </source>
</evidence>
<feature type="domain" description="Luciferase-like" evidence="5">
    <location>
        <begin position="6"/>
        <end position="209"/>
    </location>
</feature>
<evidence type="ECO:0000313" key="6">
    <source>
        <dbReference type="EMBL" id="CAA9500414.1"/>
    </source>
</evidence>
<organism evidence="6">
    <name type="scientific">uncultured Solirubrobacteraceae bacterium</name>
    <dbReference type="NCBI Taxonomy" id="1162706"/>
    <lineage>
        <taxon>Bacteria</taxon>
        <taxon>Bacillati</taxon>
        <taxon>Actinomycetota</taxon>
        <taxon>Thermoleophilia</taxon>
        <taxon>Solirubrobacterales</taxon>
        <taxon>Solirubrobacteraceae</taxon>
        <taxon>environmental samples</taxon>
    </lineage>
</organism>
<proteinExistence type="predicted"/>
<dbReference type="InterPro" id="IPR036661">
    <property type="entry name" value="Luciferase-like_sf"/>
</dbReference>
<dbReference type="Gene3D" id="3.20.20.30">
    <property type="entry name" value="Luciferase-like domain"/>
    <property type="match status" value="1"/>
</dbReference>
<dbReference type="InterPro" id="IPR022480">
    <property type="entry name" value="F420_MSMEG2906"/>
</dbReference>
<dbReference type="EMBL" id="CADCVS010000250">
    <property type="protein sequence ID" value="CAA9500414.1"/>
    <property type="molecule type" value="Genomic_DNA"/>
</dbReference>
<dbReference type="NCBIfam" id="TIGR03856">
    <property type="entry name" value="F420_MSMEG_2906"/>
    <property type="match status" value="1"/>
</dbReference>
<dbReference type="InterPro" id="IPR011251">
    <property type="entry name" value="Luciferase-like_dom"/>
</dbReference>
<keyword evidence="2" id="KW-0288">FMN</keyword>